<feature type="compositionally biased region" description="Polar residues" evidence="1">
    <location>
        <begin position="17"/>
        <end position="26"/>
    </location>
</feature>
<evidence type="ECO:0000313" key="4">
    <source>
        <dbReference type="Proteomes" id="UP000053477"/>
    </source>
</evidence>
<keyword evidence="2" id="KW-0472">Membrane</keyword>
<evidence type="ECO:0008006" key="5">
    <source>
        <dbReference type="Google" id="ProtNLM"/>
    </source>
</evidence>
<dbReference type="OrthoDB" id="61113at2759"/>
<gene>
    <name evidence="3" type="ORF">SCHPADRAFT_910616</name>
</gene>
<sequence length="342" mass="38578">MFKLFSGDKSSPYIALSPSNSSTSSYADVDPEDQHDALEEQNRNTRRFDDDERELEKPADYEYLYNTSSRETSKQRKRLLYLSILTGILTIINLSLFHQYLFASPPLTPPLSNLDAAYNSETDLEFASAYIGFDDLDATLNYTFENMPLRVGSVDRAHPTATRPEEAPFWWTPYGSSIIPARRHVFVNESISTIVQFRATDYGLETCRPTLVLPTFAALTAANSSVRSDHHKPRSYSYSAPLVHVHVWELESISQDGSKELELDLAQLSYANLPPRKAYLGAMEVREGVRATTPEAFECRSASLHTLELSCEEAGCMLDVWVDDVGPQMAFFVEQSAITRRM</sequence>
<proteinExistence type="predicted"/>
<name>A0A0H2R2M0_9AGAM</name>
<evidence type="ECO:0000256" key="2">
    <source>
        <dbReference type="SAM" id="Phobius"/>
    </source>
</evidence>
<protein>
    <recommendedName>
        <fullName evidence="5">Ubiquitin 3 binding protein But2 C-terminal domain-containing protein</fullName>
    </recommendedName>
</protein>
<organism evidence="3 4">
    <name type="scientific">Schizopora paradoxa</name>
    <dbReference type="NCBI Taxonomy" id="27342"/>
    <lineage>
        <taxon>Eukaryota</taxon>
        <taxon>Fungi</taxon>
        <taxon>Dikarya</taxon>
        <taxon>Basidiomycota</taxon>
        <taxon>Agaricomycotina</taxon>
        <taxon>Agaricomycetes</taxon>
        <taxon>Hymenochaetales</taxon>
        <taxon>Schizoporaceae</taxon>
        <taxon>Schizopora</taxon>
    </lineage>
</organism>
<dbReference type="EMBL" id="KQ086245">
    <property type="protein sequence ID" value="KLO06034.1"/>
    <property type="molecule type" value="Genomic_DNA"/>
</dbReference>
<keyword evidence="2" id="KW-0812">Transmembrane</keyword>
<dbReference type="AlphaFoldDB" id="A0A0H2R2M0"/>
<feature type="transmembrane region" description="Helical" evidence="2">
    <location>
        <begin position="79"/>
        <end position="102"/>
    </location>
</feature>
<dbReference type="InParanoid" id="A0A0H2R2M0"/>
<feature type="region of interest" description="Disordered" evidence="1">
    <location>
        <begin position="1"/>
        <end position="53"/>
    </location>
</feature>
<reference evidence="3 4" key="1">
    <citation type="submission" date="2015-04" db="EMBL/GenBank/DDBJ databases">
        <title>Complete genome sequence of Schizopora paradoxa KUC8140, a cosmopolitan wood degrader in East Asia.</title>
        <authorList>
            <consortium name="DOE Joint Genome Institute"/>
            <person name="Min B."/>
            <person name="Park H."/>
            <person name="Jang Y."/>
            <person name="Kim J.-J."/>
            <person name="Kim K.H."/>
            <person name="Pangilinan J."/>
            <person name="Lipzen A."/>
            <person name="Riley R."/>
            <person name="Grigoriev I.V."/>
            <person name="Spatafora J.W."/>
            <person name="Choi I.-G."/>
        </authorList>
    </citation>
    <scope>NUCLEOTIDE SEQUENCE [LARGE SCALE GENOMIC DNA]</scope>
    <source>
        <strain evidence="3 4">KUC8140</strain>
    </source>
</reference>
<feature type="compositionally biased region" description="Basic and acidic residues" evidence="1">
    <location>
        <begin position="32"/>
        <end position="53"/>
    </location>
</feature>
<keyword evidence="4" id="KW-1185">Reference proteome</keyword>
<evidence type="ECO:0000313" key="3">
    <source>
        <dbReference type="EMBL" id="KLO06034.1"/>
    </source>
</evidence>
<keyword evidence="2" id="KW-1133">Transmembrane helix</keyword>
<dbReference type="Proteomes" id="UP000053477">
    <property type="component" value="Unassembled WGS sequence"/>
</dbReference>
<accession>A0A0H2R2M0</accession>
<evidence type="ECO:0000256" key="1">
    <source>
        <dbReference type="SAM" id="MobiDB-lite"/>
    </source>
</evidence>